<feature type="region of interest" description="Disordered" evidence="1">
    <location>
        <begin position="153"/>
        <end position="255"/>
    </location>
</feature>
<dbReference type="AlphaFoldDB" id="A0A9P0AHW3"/>
<dbReference type="Proteomes" id="UP001152759">
    <property type="component" value="Chromosome 6"/>
</dbReference>
<evidence type="ECO:0000313" key="3">
    <source>
        <dbReference type="Proteomes" id="UP001152759"/>
    </source>
</evidence>
<organism evidence="2 3">
    <name type="scientific">Bemisia tabaci</name>
    <name type="common">Sweetpotato whitefly</name>
    <name type="synonym">Aleurodes tabaci</name>
    <dbReference type="NCBI Taxonomy" id="7038"/>
    <lineage>
        <taxon>Eukaryota</taxon>
        <taxon>Metazoa</taxon>
        <taxon>Ecdysozoa</taxon>
        <taxon>Arthropoda</taxon>
        <taxon>Hexapoda</taxon>
        <taxon>Insecta</taxon>
        <taxon>Pterygota</taxon>
        <taxon>Neoptera</taxon>
        <taxon>Paraneoptera</taxon>
        <taxon>Hemiptera</taxon>
        <taxon>Sternorrhyncha</taxon>
        <taxon>Aleyrodoidea</taxon>
        <taxon>Aleyrodidae</taxon>
        <taxon>Aleyrodinae</taxon>
        <taxon>Bemisia</taxon>
    </lineage>
</organism>
<proteinExistence type="predicted"/>
<feature type="compositionally biased region" description="Basic and acidic residues" evidence="1">
    <location>
        <begin position="185"/>
        <end position="195"/>
    </location>
</feature>
<protein>
    <submittedName>
        <fullName evidence="2">Uncharacterized protein</fullName>
    </submittedName>
</protein>
<evidence type="ECO:0000313" key="2">
    <source>
        <dbReference type="EMBL" id="CAH0392117.1"/>
    </source>
</evidence>
<feature type="compositionally biased region" description="Polar residues" evidence="1">
    <location>
        <begin position="237"/>
        <end position="246"/>
    </location>
</feature>
<dbReference type="EMBL" id="OU963867">
    <property type="protein sequence ID" value="CAH0392117.1"/>
    <property type="molecule type" value="Genomic_DNA"/>
</dbReference>
<accession>A0A9P0AHW3</accession>
<keyword evidence="3" id="KW-1185">Reference proteome</keyword>
<gene>
    <name evidence="2" type="ORF">BEMITA_LOCUS10673</name>
</gene>
<sequence length="404" mass="44810">MTSAPLSFIEILSKAVYRLETESNVSQQANRANVYGRRIRDKLAEANSFLLELKLALEHTAHGCGTPPRPTPPLHRLEHYWMPEWPNIGAHLHLVKRIRDEREEVSCDPGVFQQAEWEAEVERRCKGELLGDSCSETDESVEEFFLCEESMDVSSENGYGGGGSERSFGAFTDPLAGTEGDGGDDDGRPAEHPGVDGRGGGLHRRQGQGKAAQTSEKERLDTADDEPGLPDGLRAGSSFTGPGSSDNESDVNEWGCTELGDPGDRYVEAVYENSSGSRKEIINLWRARFGGSSSRRYVVHVVFRLGASYRNPEAVSKFLARLASGAFLVSIHGCHLHCVHVCRFANITCGCYITKHLRGRFGRWMARRNSQEREFSESRWCAIAIYLCCGRRRPVKISVQGLGW</sequence>
<reference evidence="2" key="1">
    <citation type="submission" date="2021-12" db="EMBL/GenBank/DDBJ databases">
        <authorList>
            <person name="King R."/>
        </authorList>
    </citation>
    <scope>NUCLEOTIDE SEQUENCE</scope>
</reference>
<name>A0A9P0AHW3_BEMTA</name>
<evidence type="ECO:0000256" key="1">
    <source>
        <dbReference type="SAM" id="MobiDB-lite"/>
    </source>
</evidence>